<feature type="region of interest" description="Disordered" evidence="5">
    <location>
        <begin position="1263"/>
        <end position="1283"/>
    </location>
</feature>
<dbReference type="InterPro" id="IPR001752">
    <property type="entry name" value="Kinesin_motor_dom"/>
</dbReference>
<feature type="binding site" evidence="3">
    <location>
        <begin position="91"/>
        <end position="98"/>
    </location>
    <ligand>
        <name>ATP</name>
        <dbReference type="ChEBI" id="CHEBI:30616"/>
    </ligand>
</feature>
<organism evidence="7 8">
    <name type="scientific">Blattamonas nauphoetae</name>
    <dbReference type="NCBI Taxonomy" id="2049346"/>
    <lineage>
        <taxon>Eukaryota</taxon>
        <taxon>Metamonada</taxon>
        <taxon>Preaxostyla</taxon>
        <taxon>Oxymonadida</taxon>
        <taxon>Blattamonas</taxon>
    </lineage>
</organism>
<evidence type="ECO:0000313" key="7">
    <source>
        <dbReference type="EMBL" id="KAK2958238.1"/>
    </source>
</evidence>
<dbReference type="InterPro" id="IPR036961">
    <property type="entry name" value="Kinesin_motor_dom_sf"/>
</dbReference>
<name>A0ABQ9Y3G3_9EUKA</name>
<dbReference type="EMBL" id="JARBJD010000039">
    <property type="protein sequence ID" value="KAK2958238.1"/>
    <property type="molecule type" value="Genomic_DNA"/>
</dbReference>
<feature type="compositionally biased region" description="Basic and acidic residues" evidence="5">
    <location>
        <begin position="1092"/>
        <end position="1107"/>
    </location>
</feature>
<keyword evidence="3" id="KW-0547">Nucleotide-binding</keyword>
<feature type="compositionally biased region" description="Polar residues" evidence="5">
    <location>
        <begin position="1549"/>
        <end position="1567"/>
    </location>
</feature>
<feature type="region of interest" description="Disordered" evidence="5">
    <location>
        <begin position="1394"/>
        <end position="1420"/>
    </location>
</feature>
<feature type="compositionally biased region" description="Basic and acidic residues" evidence="5">
    <location>
        <begin position="1410"/>
        <end position="1420"/>
    </location>
</feature>
<evidence type="ECO:0000313" key="8">
    <source>
        <dbReference type="Proteomes" id="UP001281761"/>
    </source>
</evidence>
<dbReference type="PANTHER" id="PTHR47968">
    <property type="entry name" value="CENTROMERE PROTEIN E"/>
    <property type="match status" value="1"/>
</dbReference>
<keyword evidence="8" id="KW-1185">Reference proteome</keyword>
<feature type="coiled-coil region" evidence="4">
    <location>
        <begin position="345"/>
        <end position="372"/>
    </location>
</feature>
<feature type="region of interest" description="Disordered" evidence="5">
    <location>
        <begin position="1070"/>
        <end position="1113"/>
    </location>
</feature>
<feature type="region of interest" description="Disordered" evidence="5">
    <location>
        <begin position="1964"/>
        <end position="2027"/>
    </location>
</feature>
<feature type="compositionally biased region" description="Basic and acidic residues" evidence="5">
    <location>
        <begin position="1070"/>
        <end position="1082"/>
    </location>
</feature>
<sequence>MATSSGGGDVKVVCRFRPLNNLEKSKKGTVCINIDDNHQSCTVQIPEGKKDFTFDYVFPFHVTQAEVYDVTARQVIQDVMNGINGTILAYGQTSSGKTFTMMGPDDFDEVHSGIIPRMINHIFDEVKKAGRDYNFIIQASYAEIYQERIRDLLDSSKTNLEVRENKERGIYIDQITWRDCHTPQDFLDMLALGDANRKVASTGMNERSSRSHTVFMVKVIQVNALTESKKTGLMYLVDLAGSEKIAHTGAEGQQLEEAKKINLSLSALGNVINALTDPSSKHIPYRDSKLTRVLQETFGGNAKTVLVICSSGSSTNALETYSTLQFGKRAKQVKNKVKINQERSVGELKILLAKAEAEINSLRSHIKILESTISIMKSGGTVDMSQLVLMGGDSEGGDSAASQLDEMRNKLAELEKVEMELRESTMRNEALEMQLRNVEEEADTAEDELQQVRAELEKVKKEKDSSAGPKVKKEMNTLKQRVAELEEEKEKLTYNLNASETKRKGMEDKLSQLIGVDISQTEVASDSSTVAGLDELIKSNKKALMGMSGFIDIGSQTQESTVFLNPLFDRNSANAAEIRAKITENSHIDRSKDENFISSFFRLIQEPHRNGADSNLKSYSSPASLVQLSSNLDDFSSSFDSAPKLLCANLCWIDEDGREIESPKGAEVFCNKCKAPFCRDCYEAMHARGAMHKHTCVDLVFAGDSQIQRMCEFLTSDDGRGWGDDEVKVEVEVKEEVVADAQNDQDDGDQPELCVDDVKKKSGGRKEERKKRLARREKNAMPLALTVPPFMENEEMHHHDLEGRWLAWEMQFELQKIVEEENNAKIAVIVGEKEAEQRKNEELARENANLNENLNNEKTKRTEDNAAFTSQIATLSGEISAHLESLRKAEADKVKLQNEHELAILDKNKEIETNNEEHQNAVQTLERQFNEKKEELEREIENTKRKLAESEETNNQNQSTYNENLKRKEEELGVLTATVAKLTVNLKDKENELSSTIERNNESVANLIAEQKEKVEKMEKKNAESRDEEERKLNEYRKEKELQLNSVQNELEEEREVKRKLEKNVKDLEESLKSTQTAKDESTAQFEAAISELKEQNQKDRQSHEESVQSLIVQHEEEKARLAADASALLQKTEMELNEKYRKKEQELEEVRKEMGEKEEESERKVNGMKEEDRKKQKEIEELKEKMFVKESEWTKKEREFGEKVEKLEEDLQEQGKKMIELSEKLKSSLHENNLQKEQYEVQLAEESEKFALERAHLEAKLSEQNEETQEIQETQNQVSSTLRKKEGELMLAVASNLRLTENLKAKDAELANTVEKNRAEMEKLIAEQKEKVEKLEKKFAERRDEEENKFVEYRKEKEHQLTSTQHELEEEREVKKKLEKNLKELEETIKSLQVSKDSAQSQSETTIAELKEQNKKIQQSHEEMIQSLLVQHEEEKAKAATKANEVLMKTEADLNEKYRKKEQELEEESERKVNGMKEEDRKKQKEIEELKEKMFVKESEWTKKEREFGEKVEKLEEDLQEQGKKMIELSEKLKSSLHENNLQKEQYEAQLSESNNQSASQKQTYESQLAAQSSALALLRSDSEKKEEELRSTISSREQSIRELRDQIVRNDEEAQKRHRKQTERINEIEREIVEWKHRMEQASTTIATLEADMERKTSELANRNNENQEMMKQNAMLIQTQNNLTDTLNNVSSQLDQTTAKFNSERNTRIEHEKTISSLSKQTSTQQFTITQLTEQLTFIQASLQTATKAKEDIEKMWKDLQASVQRQLRLAEKKEQEWILRMRMESKAKIEQEKKMDVLRLQKQQVEDRLKQDKIKYESEIEKYENDLCEQCNRVIQLEMNLQSANENTRILSESKQASGNLTLTKRIGQLERSLQTLSSTNVDILKINGAIRNEKETLQKQLDNSEQRMGELEERIVRMKKELEALKTKYEDTEQSTDDFAPLKKLLHQRVFASQNAYVPPTLSRSQPIPLSTSLTKTESTLRRQRSFVSQNHITSIKSIPTPPQSMSVKGSAPAPPPSLGNT</sequence>
<accession>A0ABQ9Y3G3</accession>
<dbReference type="Gene3D" id="1.10.287.1490">
    <property type="match status" value="1"/>
</dbReference>
<feature type="coiled-coil region" evidence="4">
    <location>
        <begin position="397"/>
        <end position="502"/>
    </location>
</feature>
<feature type="region of interest" description="Disordered" evidence="5">
    <location>
        <begin position="738"/>
        <end position="778"/>
    </location>
</feature>
<feature type="region of interest" description="Disordered" evidence="5">
    <location>
        <begin position="1355"/>
        <end position="1374"/>
    </location>
</feature>
<dbReference type="Pfam" id="PF00225">
    <property type="entry name" value="Kinesin"/>
    <property type="match status" value="1"/>
</dbReference>
<feature type="compositionally biased region" description="Pro residues" evidence="5">
    <location>
        <begin position="2018"/>
        <end position="2027"/>
    </location>
</feature>
<feature type="coiled-coil region" evidence="4">
    <location>
        <begin position="1892"/>
        <end position="1940"/>
    </location>
</feature>
<feature type="compositionally biased region" description="Basic and acidic residues" evidence="5">
    <location>
        <begin position="756"/>
        <end position="767"/>
    </location>
</feature>
<gene>
    <name evidence="7" type="ORF">BLNAU_6725</name>
</gene>
<feature type="region of interest" description="Disordered" evidence="5">
    <location>
        <begin position="1459"/>
        <end position="1490"/>
    </location>
</feature>
<feature type="compositionally biased region" description="Polar residues" evidence="5">
    <location>
        <begin position="1991"/>
        <end position="2013"/>
    </location>
</feature>
<protein>
    <submittedName>
        <fullName evidence="7">Kinesin heavy chain</fullName>
    </submittedName>
</protein>
<dbReference type="PROSITE" id="PS50067">
    <property type="entry name" value="KINESIN_MOTOR_2"/>
    <property type="match status" value="1"/>
</dbReference>
<evidence type="ECO:0000256" key="4">
    <source>
        <dbReference type="SAM" id="Coils"/>
    </source>
</evidence>
<evidence type="ECO:0000256" key="1">
    <source>
        <dbReference type="ARBA" id="ARBA00023054"/>
    </source>
</evidence>
<dbReference type="InterPro" id="IPR027640">
    <property type="entry name" value="Kinesin-like_fam"/>
</dbReference>
<dbReference type="SMART" id="SM00129">
    <property type="entry name" value="KISc"/>
    <property type="match status" value="1"/>
</dbReference>
<keyword evidence="3" id="KW-0067">ATP-binding</keyword>
<dbReference type="CDD" id="cd19757">
    <property type="entry name" value="Bbox1"/>
    <property type="match status" value="1"/>
</dbReference>
<keyword evidence="2 3" id="KW-0505">Motor protein</keyword>
<dbReference type="PANTHER" id="PTHR47968:SF75">
    <property type="entry name" value="CENTROMERE-ASSOCIATED PROTEIN E"/>
    <property type="match status" value="1"/>
</dbReference>
<feature type="region of interest" description="Disordered" evidence="5">
    <location>
        <begin position="1148"/>
        <end position="1178"/>
    </location>
</feature>
<feature type="coiled-coil region" evidence="4">
    <location>
        <begin position="1792"/>
        <end position="1830"/>
    </location>
</feature>
<reference evidence="7 8" key="1">
    <citation type="journal article" date="2022" name="bioRxiv">
        <title>Genomics of Preaxostyla Flagellates Illuminates Evolutionary Transitions and the Path Towards Mitochondrial Loss.</title>
        <authorList>
            <person name="Novak L.V.F."/>
            <person name="Treitli S.C."/>
            <person name="Pyrih J."/>
            <person name="Halakuc P."/>
            <person name="Pipaliya S.V."/>
            <person name="Vacek V."/>
            <person name="Brzon O."/>
            <person name="Soukal P."/>
            <person name="Eme L."/>
            <person name="Dacks J.B."/>
            <person name="Karnkowska A."/>
            <person name="Elias M."/>
            <person name="Hampl V."/>
        </authorList>
    </citation>
    <scope>NUCLEOTIDE SEQUENCE [LARGE SCALE GENOMIC DNA]</scope>
    <source>
        <strain evidence="7">NAU3</strain>
        <tissue evidence="7">Gut</tissue>
    </source>
</reference>
<dbReference type="Gene3D" id="3.40.850.10">
    <property type="entry name" value="Kinesin motor domain"/>
    <property type="match status" value="1"/>
</dbReference>
<keyword evidence="1 4" id="KW-0175">Coiled coil</keyword>
<evidence type="ECO:0000259" key="6">
    <source>
        <dbReference type="PROSITE" id="PS50067"/>
    </source>
</evidence>
<dbReference type="PRINTS" id="PR00380">
    <property type="entry name" value="KINESINHEAVY"/>
</dbReference>
<feature type="compositionally biased region" description="Basic and acidic residues" evidence="5">
    <location>
        <begin position="1531"/>
        <end position="1548"/>
    </location>
</feature>
<feature type="compositionally biased region" description="Polar residues" evidence="5">
    <location>
        <begin position="1964"/>
        <end position="1974"/>
    </location>
</feature>
<evidence type="ECO:0000256" key="2">
    <source>
        <dbReference type="ARBA" id="ARBA00023175"/>
    </source>
</evidence>
<comment type="similarity">
    <text evidence="3">Belongs to the TRAFAC class myosin-kinesin ATPase superfamily. Kinesin family.</text>
</comment>
<comment type="caution">
    <text evidence="7">The sequence shown here is derived from an EMBL/GenBank/DDBJ whole genome shotgun (WGS) entry which is preliminary data.</text>
</comment>
<dbReference type="InterPro" id="IPR027417">
    <property type="entry name" value="P-loop_NTPase"/>
</dbReference>
<feature type="domain" description="Kinesin motor" evidence="6">
    <location>
        <begin position="9"/>
        <end position="333"/>
    </location>
</feature>
<evidence type="ECO:0000256" key="5">
    <source>
        <dbReference type="SAM" id="MobiDB-lite"/>
    </source>
</evidence>
<dbReference type="Proteomes" id="UP001281761">
    <property type="component" value="Unassembled WGS sequence"/>
</dbReference>
<evidence type="ECO:0000256" key="3">
    <source>
        <dbReference type="PROSITE-ProRule" id="PRU00283"/>
    </source>
</evidence>
<feature type="region of interest" description="Disordered" evidence="5">
    <location>
        <begin position="1531"/>
        <end position="1569"/>
    </location>
</feature>
<dbReference type="SUPFAM" id="SSF52540">
    <property type="entry name" value="P-loop containing nucleoside triphosphate hydrolases"/>
    <property type="match status" value="1"/>
</dbReference>
<feature type="compositionally biased region" description="Polar residues" evidence="5">
    <location>
        <begin position="1394"/>
        <end position="1407"/>
    </location>
</feature>
<feature type="region of interest" description="Disordered" evidence="5">
    <location>
        <begin position="1015"/>
        <end position="1035"/>
    </location>
</feature>
<proteinExistence type="inferred from homology"/>